<accession>A0ABX0SRV8</accession>
<evidence type="ECO:0000313" key="2">
    <source>
        <dbReference type="Proteomes" id="UP000754495"/>
    </source>
</evidence>
<name>A0ABX0SRV8_9PSEU</name>
<protein>
    <submittedName>
        <fullName evidence="1">Uncharacterized protein</fullName>
    </submittedName>
</protein>
<gene>
    <name evidence="1" type="ORF">FHX46_001197</name>
</gene>
<reference evidence="1 2" key="1">
    <citation type="submission" date="2020-03" db="EMBL/GenBank/DDBJ databases">
        <title>Sequencing the genomes of 1000 actinobacteria strains.</title>
        <authorList>
            <person name="Klenk H.-P."/>
        </authorList>
    </citation>
    <scope>NUCLEOTIDE SEQUENCE [LARGE SCALE GENOMIC DNA]</scope>
    <source>
        <strain evidence="1 2">DSM 45668</strain>
    </source>
</reference>
<sequence>MSELASESSNTMLADVITLPRLAATDEGAA</sequence>
<organism evidence="1 2">
    <name type="scientific">Amycolatopsis viridis</name>
    <dbReference type="NCBI Taxonomy" id="185678"/>
    <lineage>
        <taxon>Bacteria</taxon>
        <taxon>Bacillati</taxon>
        <taxon>Actinomycetota</taxon>
        <taxon>Actinomycetes</taxon>
        <taxon>Pseudonocardiales</taxon>
        <taxon>Pseudonocardiaceae</taxon>
        <taxon>Amycolatopsis</taxon>
    </lineage>
</organism>
<comment type="caution">
    <text evidence="1">The sequence shown here is derived from an EMBL/GenBank/DDBJ whole genome shotgun (WGS) entry which is preliminary data.</text>
</comment>
<proteinExistence type="predicted"/>
<dbReference type="Proteomes" id="UP000754495">
    <property type="component" value="Unassembled WGS sequence"/>
</dbReference>
<keyword evidence="2" id="KW-1185">Reference proteome</keyword>
<evidence type="ECO:0000313" key="1">
    <source>
        <dbReference type="EMBL" id="NIH78667.1"/>
    </source>
</evidence>
<dbReference type="EMBL" id="JAANOU010000001">
    <property type="protein sequence ID" value="NIH78667.1"/>
    <property type="molecule type" value="Genomic_DNA"/>
</dbReference>